<evidence type="ECO:0000313" key="2">
    <source>
        <dbReference type="EMBL" id="QNO49281.1"/>
    </source>
</evidence>
<proteinExistence type="predicted"/>
<organism evidence="2">
    <name type="scientific">Candidatus Methanogaster sp. ANME-2c ERB4</name>
    <dbReference type="NCBI Taxonomy" id="2759911"/>
    <lineage>
        <taxon>Archaea</taxon>
        <taxon>Methanobacteriati</taxon>
        <taxon>Methanobacteriota</taxon>
        <taxon>Stenosarchaea group</taxon>
        <taxon>Methanomicrobia</taxon>
        <taxon>Methanosarcinales</taxon>
        <taxon>ANME-2 cluster</taxon>
        <taxon>Candidatus Methanogasteraceae</taxon>
        <taxon>Candidatus Methanogaster</taxon>
    </lineage>
</organism>
<dbReference type="InterPro" id="IPR053148">
    <property type="entry name" value="PD-DEXK-like_domain"/>
</dbReference>
<name>A0A7G9YMP7_9EURY</name>
<dbReference type="InterPro" id="IPR041527">
    <property type="entry name" value="YhcG_N"/>
</dbReference>
<protein>
    <recommendedName>
        <fullName evidence="1">YhcG N-terminal domain-containing protein</fullName>
    </recommendedName>
</protein>
<dbReference type="AlphaFoldDB" id="A0A7G9YMP7"/>
<evidence type="ECO:0000259" key="1">
    <source>
        <dbReference type="Pfam" id="PF17761"/>
    </source>
</evidence>
<dbReference type="EMBL" id="MT631376">
    <property type="protein sequence ID" value="QNO49281.1"/>
    <property type="molecule type" value="Genomic_DNA"/>
</dbReference>
<dbReference type="PANTHER" id="PTHR30547">
    <property type="entry name" value="UNCHARACTERIZED PROTEIN YHCG-RELATED"/>
    <property type="match status" value="1"/>
</dbReference>
<dbReference type="PANTHER" id="PTHR30547:SF0">
    <property type="entry name" value="BLR8175 PROTEIN"/>
    <property type="match status" value="1"/>
</dbReference>
<feature type="domain" description="YhcG N-terminal" evidence="1">
    <location>
        <begin position="30"/>
        <end position="98"/>
    </location>
</feature>
<dbReference type="Pfam" id="PF17761">
    <property type="entry name" value="DUF1016_N"/>
    <property type="match status" value="1"/>
</dbReference>
<sequence>MSDQRNFEVTEAGVNPPLIKDKDYSIWLKELKNKVRLVQIKAAVKVNSELLQFYWELGADIVEKQATAKWGDGFLSNLSHDLMAEFPDMKGFSKRNLELR</sequence>
<accession>A0A7G9YMP7</accession>
<gene>
    <name evidence="2" type="ORF">ANJBEOKM_00021</name>
</gene>
<reference evidence="2" key="1">
    <citation type="submission" date="2020-06" db="EMBL/GenBank/DDBJ databases">
        <title>Unique genomic features of the anaerobic methanotrophic archaea.</title>
        <authorList>
            <person name="Chadwick G.L."/>
            <person name="Skennerton C.T."/>
            <person name="Laso-Perez R."/>
            <person name="Leu A.O."/>
            <person name="Speth D.R."/>
            <person name="Yu H."/>
            <person name="Morgan-Lang C."/>
            <person name="Hatzenpichler R."/>
            <person name="Goudeau D."/>
            <person name="Malmstrom R."/>
            <person name="Brazelton W.J."/>
            <person name="Woyke T."/>
            <person name="Hallam S.J."/>
            <person name="Tyson G.W."/>
            <person name="Wegener G."/>
            <person name="Boetius A."/>
            <person name="Orphan V."/>
        </authorList>
    </citation>
    <scope>NUCLEOTIDE SEQUENCE</scope>
</reference>